<keyword evidence="3" id="KW-1185">Reference proteome</keyword>
<gene>
    <name evidence="2" type="ORF">VKT23_013017</name>
</gene>
<feature type="domain" description="Heterokaryon incompatibility" evidence="1">
    <location>
        <begin position="24"/>
        <end position="112"/>
    </location>
</feature>
<dbReference type="Proteomes" id="UP001498398">
    <property type="component" value="Unassembled WGS sequence"/>
</dbReference>
<dbReference type="EMBL" id="JBANRG010000034">
    <property type="protein sequence ID" value="KAK7450135.1"/>
    <property type="molecule type" value="Genomic_DNA"/>
</dbReference>
<sequence>MRLLNTKLSSEPWVREFSTDIPPYAILSHTWDNSEFTFQDINKKLQHKLSGFLKVQGACKHARKYDFEWIWIDTCCIDKSSSAELSEAINSMYRYYEKSEVCYVYLADVSSTDDLGDFRKSKWFTRGWTLQELLAPSHVVFLNRSWVEIGTRWSLSATISSTTSIPTEVFEEGYSLDRFSIAQRMSWAASRETTRPEDVAYCLMGIFGVGMPPIYGEGGERAFMRLQQEIIKISDDRSIFAWTASQEEKGLVRGMLARSPYEFRDSGTIGKSEPRPGHKSSFSFNNNGLYLHLPLLNVHPDKSNIYLASLDCKMRGRDAEFVGIYLEDTGRGEYVRFFANLFAFISMKSLSSGTLLPREVVVKESLTKPLPDVTLFEFVRLRPRLSASAQEHLPDTSASPRSFLANLYRGLSSHLSTDKTAVLFANYWKNRGELAQNCDQWRLMSTILQWMLTDRFLDRIQVPCEHHGHFLVEFQRTSDRTVRILEINHISKDGLTIRDPTPTAESQWHDPHNVLFRHDGFQKFWESRISSRSESLSQYITIEAMELILKSDYMLEPTGENLIKTGTMTVIPDDQTRYGFKISSTYWDPVYVWLFIYDLSDLSIDIIYKPRNSQPCLQPRTGQLDIGYGSSRAMPRSFQIPPGVPADVSYLKVFVSTSFFDLSYITESPFIETSEKQMSKKKVAYPGGLLGTLIIPIIQQPITT</sequence>
<organism evidence="2 3">
    <name type="scientific">Marasmiellus scandens</name>
    <dbReference type="NCBI Taxonomy" id="2682957"/>
    <lineage>
        <taxon>Eukaryota</taxon>
        <taxon>Fungi</taxon>
        <taxon>Dikarya</taxon>
        <taxon>Basidiomycota</taxon>
        <taxon>Agaricomycotina</taxon>
        <taxon>Agaricomycetes</taxon>
        <taxon>Agaricomycetidae</taxon>
        <taxon>Agaricales</taxon>
        <taxon>Marasmiineae</taxon>
        <taxon>Omphalotaceae</taxon>
        <taxon>Marasmiellus</taxon>
    </lineage>
</organism>
<proteinExistence type="predicted"/>
<dbReference type="Pfam" id="PF06985">
    <property type="entry name" value="HET"/>
    <property type="match status" value="1"/>
</dbReference>
<dbReference type="PANTHER" id="PTHR10622">
    <property type="entry name" value="HET DOMAIN-CONTAINING PROTEIN"/>
    <property type="match status" value="1"/>
</dbReference>
<name>A0ABR1J7M0_9AGAR</name>
<protein>
    <recommendedName>
        <fullName evidence="1">Heterokaryon incompatibility domain-containing protein</fullName>
    </recommendedName>
</protein>
<evidence type="ECO:0000313" key="2">
    <source>
        <dbReference type="EMBL" id="KAK7450135.1"/>
    </source>
</evidence>
<dbReference type="InterPro" id="IPR010730">
    <property type="entry name" value="HET"/>
</dbReference>
<dbReference type="PANTHER" id="PTHR10622:SF10">
    <property type="entry name" value="HET DOMAIN-CONTAINING PROTEIN"/>
    <property type="match status" value="1"/>
</dbReference>
<reference evidence="2 3" key="1">
    <citation type="submission" date="2024-01" db="EMBL/GenBank/DDBJ databases">
        <title>A draft genome for the cacao thread blight pathogen Marasmiellus scandens.</title>
        <authorList>
            <person name="Baruah I.K."/>
            <person name="Leung J."/>
            <person name="Bukari Y."/>
            <person name="Amoako-Attah I."/>
            <person name="Meinhardt L.W."/>
            <person name="Bailey B.A."/>
            <person name="Cohen S.P."/>
        </authorList>
    </citation>
    <scope>NUCLEOTIDE SEQUENCE [LARGE SCALE GENOMIC DNA]</scope>
    <source>
        <strain evidence="2 3">GH-19</strain>
    </source>
</reference>
<evidence type="ECO:0000313" key="3">
    <source>
        <dbReference type="Proteomes" id="UP001498398"/>
    </source>
</evidence>
<comment type="caution">
    <text evidence="2">The sequence shown here is derived from an EMBL/GenBank/DDBJ whole genome shotgun (WGS) entry which is preliminary data.</text>
</comment>
<evidence type="ECO:0000259" key="1">
    <source>
        <dbReference type="Pfam" id="PF06985"/>
    </source>
</evidence>
<accession>A0ABR1J7M0</accession>